<accession>A0A426XI40</accession>
<dbReference type="AlphaFoldDB" id="A0A426XI40"/>
<gene>
    <name evidence="2" type="ORF">B296_00056034</name>
</gene>
<sequence length="223" mass="23843">MRGSHTPIISKPFGGRAAAVDGNPKMGNIIPLLQTRTKPSPLASSPFDPSFSHFFSAASNTPTTGPRHVFPLSEEEKASYTGEIGDSTGGIILPSLFFFFFFFLKVLQAHACTAAEVELWECVLSYRSYAIRLLCLGFDAFVHLELGAASGDHLPQRSFGELAAKCSSHPQRPALGLPSTAIGSGDVSCRRDPPTMIAGHREGWRGSAGREGVSLGARYTMVG</sequence>
<evidence type="ECO:0000313" key="3">
    <source>
        <dbReference type="Proteomes" id="UP000287651"/>
    </source>
</evidence>
<dbReference type="EMBL" id="AMZH03020461">
    <property type="protein sequence ID" value="RRT39141.1"/>
    <property type="molecule type" value="Genomic_DNA"/>
</dbReference>
<protein>
    <submittedName>
        <fullName evidence="2">Uncharacterized protein</fullName>
    </submittedName>
</protein>
<evidence type="ECO:0000313" key="2">
    <source>
        <dbReference type="EMBL" id="RRT39141.1"/>
    </source>
</evidence>
<proteinExistence type="predicted"/>
<comment type="caution">
    <text evidence="2">The sequence shown here is derived from an EMBL/GenBank/DDBJ whole genome shotgun (WGS) entry which is preliminary data.</text>
</comment>
<feature type="region of interest" description="Disordered" evidence="1">
    <location>
        <begin position="1"/>
        <end position="20"/>
    </location>
</feature>
<reference evidence="2 3" key="1">
    <citation type="journal article" date="2014" name="Agronomy (Basel)">
        <title>A Draft Genome Sequence for Ensete ventricosum, the Drought-Tolerant Tree Against Hunger.</title>
        <authorList>
            <person name="Harrison J."/>
            <person name="Moore K.A."/>
            <person name="Paszkiewicz K."/>
            <person name="Jones T."/>
            <person name="Grant M."/>
            <person name="Ambacheew D."/>
            <person name="Muzemil S."/>
            <person name="Studholme D.J."/>
        </authorList>
    </citation>
    <scope>NUCLEOTIDE SEQUENCE [LARGE SCALE GENOMIC DNA]</scope>
</reference>
<name>A0A426XI40_ENSVE</name>
<organism evidence="2 3">
    <name type="scientific">Ensete ventricosum</name>
    <name type="common">Abyssinian banana</name>
    <name type="synonym">Musa ensete</name>
    <dbReference type="NCBI Taxonomy" id="4639"/>
    <lineage>
        <taxon>Eukaryota</taxon>
        <taxon>Viridiplantae</taxon>
        <taxon>Streptophyta</taxon>
        <taxon>Embryophyta</taxon>
        <taxon>Tracheophyta</taxon>
        <taxon>Spermatophyta</taxon>
        <taxon>Magnoliopsida</taxon>
        <taxon>Liliopsida</taxon>
        <taxon>Zingiberales</taxon>
        <taxon>Musaceae</taxon>
        <taxon>Ensete</taxon>
    </lineage>
</organism>
<dbReference type="Proteomes" id="UP000287651">
    <property type="component" value="Unassembled WGS sequence"/>
</dbReference>
<evidence type="ECO:0000256" key="1">
    <source>
        <dbReference type="SAM" id="MobiDB-lite"/>
    </source>
</evidence>